<keyword evidence="1" id="KW-0812">Transmembrane</keyword>
<dbReference type="RefSeq" id="WP_204673169.1">
    <property type="nucleotide sequence ID" value="NZ_JACJKQ010000014.1"/>
</dbReference>
<dbReference type="Proteomes" id="UP001529421">
    <property type="component" value="Unassembled WGS sequence"/>
</dbReference>
<dbReference type="EMBL" id="JAUDDZ010000005">
    <property type="protein sequence ID" value="MDM8274923.1"/>
    <property type="molecule type" value="Genomic_DNA"/>
</dbReference>
<accession>A0ABT7V8V4</accession>
<keyword evidence="3" id="KW-1185">Reference proteome</keyword>
<name>A0ABT7V8V4_9ACTN</name>
<keyword evidence="1" id="KW-1133">Transmembrane helix</keyword>
<proteinExistence type="predicted"/>
<reference evidence="2 3" key="2">
    <citation type="submission" date="2023-06" db="EMBL/GenBank/DDBJ databases">
        <authorList>
            <person name="Zeman M."/>
            <person name="Kubasova T."/>
            <person name="Jahodarova E."/>
            <person name="Nykrynova M."/>
            <person name="Rychlik I."/>
        </authorList>
    </citation>
    <scope>NUCLEOTIDE SEQUENCE [LARGE SCALE GENOMIC DNA]</scope>
    <source>
        <strain evidence="2 3">154_Feed</strain>
    </source>
</reference>
<evidence type="ECO:0000256" key="1">
    <source>
        <dbReference type="SAM" id="Phobius"/>
    </source>
</evidence>
<evidence type="ECO:0000313" key="2">
    <source>
        <dbReference type="EMBL" id="MDM8274923.1"/>
    </source>
</evidence>
<gene>
    <name evidence="2" type="ORF">QUW28_05335</name>
</gene>
<feature type="transmembrane region" description="Helical" evidence="1">
    <location>
        <begin position="6"/>
        <end position="23"/>
    </location>
</feature>
<evidence type="ECO:0000313" key="3">
    <source>
        <dbReference type="Proteomes" id="UP001529421"/>
    </source>
</evidence>
<reference evidence="3" key="1">
    <citation type="submission" date="2023-06" db="EMBL/GenBank/DDBJ databases">
        <title>Identification and characterization of horizontal gene transfer across gut microbiota members of farm animals based on homology search.</title>
        <authorList>
            <person name="Zeman M."/>
            <person name="Kubasova T."/>
            <person name="Jahodarova E."/>
            <person name="Nykrynova M."/>
            <person name="Rychlik I."/>
        </authorList>
    </citation>
    <scope>NUCLEOTIDE SEQUENCE [LARGE SCALE GENOMIC DNA]</scope>
    <source>
        <strain evidence="3">154_Feed</strain>
    </source>
</reference>
<organism evidence="2 3">
    <name type="scientific">Enorma phocaeensis</name>
    <dbReference type="NCBI Taxonomy" id="1871019"/>
    <lineage>
        <taxon>Bacteria</taxon>
        <taxon>Bacillati</taxon>
        <taxon>Actinomycetota</taxon>
        <taxon>Coriobacteriia</taxon>
        <taxon>Coriobacteriales</taxon>
        <taxon>Coriobacteriaceae</taxon>
        <taxon>Enorma</taxon>
    </lineage>
</organism>
<sequence length="68" mass="6655">MGLIDIVILAGIAAAFVAVCVRVRRKGACADCSQGGTCSGHCGSAGKKGCPALKGVDAVADDLGRGVH</sequence>
<keyword evidence="1" id="KW-0472">Membrane</keyword>
<evidence type="ECO:0008006" key="4">
    <source>
        <dbReference type="Google" id="ProtNLM"/>
    </source>
</evidence>
<protein>
    <recommendedName>
        <fullName evidence="4">FeoB-associated Cys-rich membrane protein</fullName>
    </recommendedName>
</protein>
<comment type="caution">
    <text evidence="2">The sequence shown here is derived from an EMBL/GenBank/DDBJ whole genome shotgun (WGS) entry which is preliminary data.</text>
</comment>